<accession>A0A061R527</accession>
<sequence>FQFSTSRNIPGCTGSNQPCGKAGVEGPVLVRTCVGWKFLALEFLVC</sequence>
<gene>
    <name evidence="1" type="ORF">TSPGSL018_12068</name>
</gene>
<protein>
    <submittedName>
        <fullName evidence="1">Uncharacterized protein</fullName>
    </submittedName>
</protein>
<dbReference type="EMBL" id="GBEZ01019487">
    <property type="protein sequence ID" value="JAC67078.1"/>
    <property type="molecule type" value="Transcribed_RNA"/>
</dbReference>
<organism evidence="1">
    <name type="scientific">Tetraselmis sp. GSL018</name>
    <dbReference type="NCBI Taxonomy" id="582737"/>
    <lineage>
        <taxon>Eukaryota</taxon>
        <taxon>Viridiplantae</taxon>
        <taxon>Chlorophyta</taxon>
        <taxon>core chlorophytes</taxon>
        <taxon>Chlorodendrophyceae</taxon>
        <taxon>Chlorodendrales</taxon>
        <taxon>Chlorodendraceae</taxon>
        <taxon>Tetraselmis</taxon>
    </lineage>
</organism>
<proteinExistence type="predicted"/>
<feature type="non-terminal residue" evidence="1">
    <location>
        <position position="1"/>
    </location>
</feature>
<dbReference type="AlphaFoldDB" id="A0A061R527"/>
<evidence type="ECO:0000313" key="1">
    <source>
        <dbReference type="EMBL" id="JAC67078.1"/>
    </source>
</evidence>
<reference evidence="1" key="1">
    <citation type="submission" date="2014-05" db="EMBL/GenBank/DDBJ databases">
        <title>The transcriptome of the halophilic microalga Tetraselmis sp. GSL018 isolated from the Great Salt Lake, Utah.</title>
        <authorList>
            <person name="Jinkerson R.E."/>
            <person name="D'Adamo S."/>
            <person name="Posewitz M.C."/>
        </authorList>
    </citation>
    <scope>NUCLEOTIDE SEQUENCE</scope>
    <source>
        <strain evidence="1">GSL018</strain>
    </source>
</reference>
<name>A0A061R527_9CHLO</name>